<dbReference type="Pfam" id="PF00005">
    <property type="entry name" value="ABC_tran"/>
    <property type="match status" value="2"/>
</dbReference>
<keyword evidence="10" id="KW-1185">Reference proteome</keyword>
<evidence type="ECO:0000313" key="10">
    <source>
        <dbReference type="Proteomes" id="UP001152747"/>
    </source>
</evidence>
<dbReference type="InterPro" id="IPR027417">
    <property type="entry name" value="P-loop_NTPase"/>
</dbReference>
<dbReference type="InterPro" id="IPR017871">
    <property type="entry name" value="ABC_transporter-like_CS"/>
</dbReference>
<keyword evidence="3" id="KW-0547">Nucleotide-binding</keyword>
<evidence type="ECO:0000256" key="5">
    <source>
        <dbReference type="ARBA" id="ARBA00022989"/>
    </source>
</evidence>
<sequence>MGLLSQLRLLLWKNILQQIRSPWFALFELVVPLILIGASFGLLIGFSGQFETSYDNREYSPWPVSGSAYDLLIPTNLNKSTSAIIEPYFLSGVNPDCQFLQIQNTSTGYKLNVDLAYTPKNAQTTDKIMNIIKKRYSINNILGLIEKISHMNVTLGNGTIPTFDTNMTVIGFDTETDLVNYMSSQLQNPCGNPLLAGIVFDKQSIVDNLMTSKDYKYTIRLSNTHRRAKNVFGNDNYPWDTSVEFSIQYVSGPINADDNDGGSPGYWQEGFMTIQKAIDVAIEEIITGTPQLENLYFLDSIWVSRFPFPAYSTKIIEVGAFFMPVIIIFSFMTSVIYIVRTVVVEKEDRLKEYMRVMGLSQFINWISHFIVNYAKIMFSVIVLTILLHFVALQSDMTVMFVFFMAYAFNIVYFAFMISTFMNSATSATMLAVVFWMLLYFWFAFFTSNDDGTPYSLGVRLLNCLNPDIALSYGIQLLSAYETQAGGLKWNLIFTAPSPDNDFTFAHALIALIVDGIIMVIATWYIEAVIPGGEGVPQKPWFFILPSYWFPFAGSNKRNYEDLDENVIYDSHVKLENEPSGKPTISVVNLTKTYGTSFFKKLFDCKFGKTGEKKAVQKLNMNIYPSQCTVLLGHNGAGKSTTFSMLTGVAAPSSGTAIVNDYDIRTSLPKIRKQMGLCPQYNTLFGFMTVMEHLEFFAKLKERKWDKNEALEILTRLRIEFKANSLSSTLSGGQKRKLSLAIALIGGSEIVMLDEPTSGMDPGARHETWTLIQREKERRTILLTTHFMEEADLLGDRIVIMAHGQLECCGSPMFLKKQYGDGYHLTIVYESSENADVAKTTSIISQYIPNIEVYSFIGQEATYLLSSDYRPIFPKLFKELESNQKAMGVTSFGVSVTTMEEVFLKVGNIAEERHNFEEGIQEENNEMITKDDPALQNLRAIQRNTGFVLQMQHAKAMFIKRAIFFFRKWTQFIPQLIFPIAYLSLMVSVSKIVPKVKEQDPLTISLQPYADETDPSYVIVGNGTYFNTPLSNFVTNTINSLGFSSNKIVTQVTNNVVNYIYDVTNAEGSRDVGLHYGLAFVPYTIESIQTIKAYFNNFAMFTAPLSITMTDSIVLSRKMNQNYTFTAINHPLPPTTSDTLKTTQAGTFAAGLLAYGLIVSFALIVAGYAQFLITESKKKSKHMQLLSGIRPWMYWLTAFIWDAIWFILRVICFDAIFYIFNIVEYTTDFGVMLSLTLAMILYGWTTIPLTYFFQFFFSSAPKGFMIIIMYHILTGMIGSIAVPIITQTSSADAGYHWSIIFSFVFPTYNIAQIATVVYNNENIRQACKKLDCSNIIFKQVTACCGTSDEKLYVDSVLFAANRKGILIMVIFLAVQGFFYWFLVFMMEMDWFSKIIDFVKCKKKTITGLWDIVEEENSVEDSDVIAEKQKVKTLLQNSQDYSLISDNLVKWYGNFNAVKGVNFHLKSKECFGLLGVNGAGKTSTFQMLTGENSITSGDAFVNGWSVKNNWREAGQRVGYCPQYDAIIKEMSAEETLYMFARIRGIPENEIPSKVAAVIHAIGIGIYAKRQIKSYSGGNKRRLSLGIAIVGLPDVLLLDEPTSGVDPKARRIIWNILNRVRDLGTSLVLTSHSMDECEALCTELAIMVYGKFRCYGSCQHIKSRYGEGYTLLIRLKNAQDAQQTKTAITRNFEKVYLKEEHVLQLNYDIPREGVNWSTLFEKLELVSKTLNWEDYSLSQTTLEQVFIEFSRDAGSDGFANKALDDSE</sequence>
<dbReference type="PANTHER" id="PTHR19229">
    <property type="entry name" value="ATP-BINDING CASSETTE TRANSPORTER SUBFAMILY A ABCA"/>
    <property type="match status" value="1"/>
</dbReference>
<dbReference type="InterPro" id="IPR013525">
    <property type="entry name" value="ABC2_TM"/>
</dbReference>
<feature type="transmembrane region" description="Helical" evidence="7">
    <location>
        <begin position="1296"/>
        <end position="1317"/>
    </location>
</feature>
<dbReference type="Proteomes" id="UP001152747">
    <property type="component" value="Unassembled WGS sequence"/>
</dbReference>
<evidence type="ECO:0000256" key="2">
    <source>
        <dbReference type="ARBA" id="ARBA00022692"/>
    </source>
</evidence>
<dbReference type="PANTHER" id="PTHR19229:SF250">
    <property type="entry name" value="ABC TRANSPORTER DOMAIN-CONTAINING PROTEIN-RELATED"/>
    <property type="match status" value="1"/>
</dbReference>
<dbReference type="PROSITE" id="PS00211">
    <property type="entry name" value="ABC_TRANSPORTER_1"/>
    <property type="match status" value="2"/>
</dbReference>
<dbReference type="FunFam" id="3.40.50.300:FF:000933">
    <property type="entry name" value="ABC transporter A family member 7"/>
    <property type="match status" value="1"/>
</dbReference>
<reference evidence="9" key="1">
    <citation type="submission" date="2022-11" db="EMBL/GenBank/DDBJ databases">
        <authorList>
            <person name="Kikuchi T."/>
        </authorList>
    </citation>
    <scope>NUCLEOTIDE SEQUENCE</scope>
    <source>
        <strain evidence="9">PS1010</strain>
    </source>
</reference>
<comment type="subcellular location">
    <subcellularLocation>
        <location evidence="1">Membrane</location>
        <topology evidence="1">Multi-pass membrane protein</topology>
    </subcellularLocation>
</comment>
<feature type="transmembrane region" description="Helical" evidence="7">
    <location>
        <begin position="1231"/>
        <end position="1251"/>
    </location>
</feature>
<dbReference type="GO" id="GO:0016887">
    <property type="term" value="F:ATP hydrolysis activity"/>
    <property type="evidence" value="ECO:0007669"/>
    <property type="project" value="InterPro"/>
</dbReference>
<keyword evidence="5 7" id="KW-1133">Transmembrane helix</keyword>
<dbReference type="FunFam" id="3.40.50.300:FF:000327">
    <property type="entry name" value="ATP-binding cassette sub-family A member 3"/>
    <property type="match status" value="1"/>
</dbReference>
<evidence type="ECO:0000256" key="7">
    <source>
        <dbReference type="SAM" id="Phobius"/>
    </source>
</evidence>
<accession>A0A9P1N8L8</accession>
<dbReference type="InterPro" id="IPR056264">
    <property type="entry name" value="R2_ABCA1-4-like"/>
</dbReference>
<comment type="caution">
    <text evidence="9">The sequence shown here is derived from an EMBL/GenBank/DDBJ whole genome shotgun (WGS) entry which is preliminary data.</text>
</comment>
<dbReference type="SUPFAM" id="SSF52540">
    <property type="entry name" value="P-loop containing nucleoside triphosphate hydrolases"/>
    <property type="match status" value="2"/>
</dbReference>
<feature type="transmembrane region" description="Helical" evidence="7">
    <location>
        <begin position="396"/>
        <end position="415"/>
    </location>
</feature>
<dbReference type="GO" id="GO:0016020">
    <property type="term" value="C:membrane"/>
    <property type="evidence" value="ECO:0007669"/>
    <property type="project" value="UniProtKB-SubCell"/>
</dbReference>
<dbReference type="InterPro" id="IPR026082">
    <property type="entry name" value="ABCA"/>
</dbReference>
<feature type="transmembrane region" description="Helical" evidence="7">
    <location>
        <begin position="1193"/>
        <end position="1219"/>
    </location>
</feature>
<feature type="domain" description="ABC transporter" evidence="8">
    <location>
        <begin position="584"/>
        <end position="827"/>
    </location>
</feature>
<keyword evidence="4" id="KW-0067">ATP-binding</keyword>
<organism evidence="9 10">
    <name type="scientific">Caenorhabditis angaria</name>
    <dbReference type="NCBI Taxonomy" id="860376"/>
    <lineage>
        <taxon>Eukaryota</taxon>
        <taxon>Metazoa</taxon>
        <taxon>Ecdysozoa</taxon>
        <taxon>Nematoda</taxon>
        <taxon>Chromadorea</taxon>
        <taxon>Rhabditida</taxon>
        <taxon>Rhabditina</taxon>
        <taxon>Rhabditomorpha</taxon>
        <taxon>Rhabditoidea</taxon>
        <taxon>Rhabditidae</taxon>
        <taxon>Peloderinae</taxon>
        <taxon>Caenorhabditis</taxon>
    </lineage>
</organism>
<feature type="transmembrane region" description="Helical" evidence="7">
    <location>
        <begin position="427"/>
        <end position="445"/>
    </location>
</feature>
<keyword evidence="2 7" id="KW-0812">Transmembrane</keyword>
<dbReference type="GO" id="GO:0005524">
    <property type="term" value="F:ATP binding"/>
    <property type="evidence" value="ECO:0007669"/>
    <property type="project" value="UniProtKB-KW"/>
</dbReference>
<protein>
    <recommendedName>
        <fullName evidence="8">ABC transporter domain-containing protein</fullName>
    </recommendedName>
</protein>
<dbReference type="Pfam" id="PF23321">
    <property type="entry name" value="R1_ABCA1"/>
    <property type="match status" value="1"/>
</dbReference>
<dbReference type="EMBL" id="CANHGI010000005">
    <property type="protein sequence ID" value="CAI5452156.1"/>
    <property type="molecule type" value="Genomic_DNA"/>
</dbReference>
<feature type="transmembrane region" description="Helical" evidence="7">
    <location>
        <begin position="1151"/>
        <end position="1172"/>
    </location>
</feature>
<feature type="transmembrane region" description="Helical" evidence="7">
    <location>
        <begin position="365"/>
        <end position="390"/>
    </location>
</feature>
<evidence type="ECO:0000256" key="3">
    <source>
        <dbReference type="ARBA" id="ARBA00022741"/>
    </source>
</evidence>
<feature type="transmembrane region" description="Helical" evidence="7">
    <location>
        <begin position="504"/>
        <end position="525"/>
    </location>
</feature>
<feature type="transmembrane region" description="Helical" evidence="7">
    <location>
        <begin position="321"/>
        <end position="344"/>
    </location>
</feature>
<dbReference type="Pfam" id="PF12698">
    <property type="entry name" value="ABC2_membrane_3"/>
    <property type="match status" value="2"/>
</dbReference>
<feature type="transmembrane region" description="Helical" evidence="7">
    <location>
        <begin position="1364"/>
        <end position="1385"/>
    </location>
</feature>
<evidence type="ECO:0000259" key="8">
    <source>
        <dbReference type="PROSITE" id="PS50893"/>
    </source>
</evidence>
<dbReference type="SMART" id="SM00382">
    <property type="entry name" value="AAA"/>
    <property type="match status" value="2"/>
</dbReference>
<evidence type="ECO:0000256" key="6">
    <source>
        <dbReference type="ARBA" id="ARBA00023136"/>
    </source>
</evidence>
<dbReference type="InterPro" id="IPR003593">
    <property type="entry name" value="AAA+_ATPase"/>
</dbReference>
<name>A0A9P1N8L8_9PELO</name>
<dbReference type="CDD" id="cd03263">
    <property type="entry name" value="ABC_subfamily_A"/>
    <property type="match status" value="2"/>
</dbReference>
<evidence type="ECO:0000313" key="9">
    <source>
        <dbReference type="EMBL" id="CAI5452156.1"/>
    </source>
</evidence>
<evidence type="ECO:0000256" key="1">
    <source>
        <dbReference type="ARBA" id="ARBA00004141"/>
    </source>
</evidence>
<feature type="transmembrane region" description="Helical" evidence="7">
    <location>
        <begin position="1263"/>
        <end position="1284"/>
    </location>
</feature>
<dbReference type="PROSITE" id="PS50893">
    <property type="entry name" value="ABC_TRANSPORTER_2"/>
    <property type="match status" value="2"/>
</dbReference>
<feature type="domain" description="ABC transporter" evidence="8">
    <location>
        <begin position="1441"/>
        <end position="1671"/>
    </location>
</feature>
<dbReference type="InterPro" id="IPR003439">
    <property type="entry name" value="ABC_transporter-like_ATP-bd"/>
</dbReference>
<dbReference type="Gene3D" id="3.40.50.300">
    <property type="entry name" value="P-loop containing nucleotide triphosphate hydrolases"/>
    <property type="match status" value="2"/>
</dbReference>
<dbReference type="GO" id="GO:0140359">
    <property type="term" value="F:ABC-type transporter activity"/>
    <property type="evidence" value="ECO:0007669"/>
    <property type="project" value="InterPro"/>
</dbReference>
<evidence type="ECO:0000256" key="4">
    <source>
        <dbReference type="ARBA" id="ARBA00022840"/>
    </source>
</evidence>
<dbReference type="GO" id="GO:0005319">
    <property type="term" value="F:lipid transporter activity"/>
    <property type="evidence" value="ECO:0007669"/>
    <property type="project" value="TreeGrafter"/>
</dbReference>
<gene>
    <name evidence="9" type="ORF">CAMP_LOCUS14793</name>
</gene>
<dbReference type="OrthoDB" id="10255969at2759"/>
<feature type="transmembrane region" description="Helical" evidence="7">
    <location>
        <begin position="21"/>
        <end position="46"/>
    </location>
</feature>
<keyword evidence="6 7" id="KW-0472">Membrane</keyword>
<proteinExistence type="predicted"/>